<dbReference type="OrthoDB" id="1318958at2759"/>
<proteinExistence type="predicted"/>
<name>A0A9P1EME2_CUSEU</name>
<dbReference type="AlphaFoldDB" id="A0A9P1EME2"/>
<sequence>MMMIQVGSNRGASGIDGFRLYGVTSMMCTHLGLVLIFTADYNDCFGHATKVDVVVYRMLVNNLIHDYPVTNSKLGVISSKTLETVGATILYDDQLPYQFKSADGLMQVRCGKGVHYGVYMFEAHLAFILWNYCDDAPGEETSNFQRCSYWLLEEEQSNIVLVHDREEKGSRRNYSRAREPPLDIPAFPDGKRDVNSSDVGITLGNLISQQYDYKTKSHATNTASLKSAQASDYEEAKTAVHNQLSTSGMHSFTEFLAIMNPKGEDELSAPYYPCYISNAHQGHFPAFPEKSTATYGYVPFQNSLSTPQSLAISKMNGQVSAMIGFTKALEEWGAPKGESVKLSKWFVDPKAEQNPGNDLDVSKGEDWELKVVSGIGGRIISLEHLPTGTQWLYSRRVDTAMQHIVDLGTDLLDA</sequence>
<dbReference type="Proteomes" id="UP001152484">
    <property type="component" value="Unassembled WGS sequence"/>
</dbReference>
<gene>
    <name evidence="1" type="ORF">CEURO_LOCUS21677</name>
</gene>
<keyword evidence="2" id="KW-1185">Reference proteome</keyword>
<comment type="caution">
    <text evidence="1">The sequence shown here is derived from an EMBL/GenBank/DDBJ whole genome shotgun (WGS) entry which is preliminary data.</text>
</comment>
<evidence type="ECO:0000313" key="1">
    <source>
        <dbReference type="EMBL" id="CAH9117769.1"/>
    </source>
</evidence>
<accession>A0A9P1EME2</accession>
<dbReference type="Gene3D" id="3.20.20.80">
    <property type="entry name" value="Glycosidases"/>
    <property type="match status" value="1"/>
</dbReference>
<protein>
    <submittedName>
        <fullName evidence="1">Uncharacterized protein</fullName>
    </submittedName>
</protein>
<dbReference type="EMBL" id="CAMAPE010000074">
    <property type="protein sequence ID" value="CAH9117769.1"/>
    <property type="molecule type" value="Genomic_DNA"/>
</dbReference>
<reference evidence="1" key="1">
    <citation type="submission" date="2022-07" db="EMBL/GenBank/DDBJ databases">
        <authorList>
            <person name="Macas J."/>
            <person name="Novak P."/>
            <person name="Neumann P."/>
        </authorList>
    </citation>
    <scope>NUCLEOTIDE SEQUENCE</scope>
</reference>
<evidence type="ECO:0000313" key="2">
    <source>
        <dbReference type="Proteomes" id="UP001152484"/>
    </source>
</evidence>
<organism evidence="1 2">
    <name type="scientific">Cuscuta europaea</name>
    <name type="common">European dodder</name>
    <dbReference type="NCBI Taxonomy" id="41803"/>
    <lineage>
        <taxon>Eukaryota</taxon>
        <taxon>Viridiplantae</taxon>
        <taxon>Streptophyta</taxon>
        <taxon>Embryophyta</taxon>
        <taxon>Tracheophyta</taxon>
        <taxon>Spermatophyta</taxon>
        <taxon>Magnoliopsida</taxon>
        <taxon>eudicotyledons</taxon>
        <taxon>Gunneridae</taxon>
        <taxon>Pentapetalae</taxon>
        <taxon>asterids</taxon>
        <taxon>lamiids</taxon>
        <taxon>Solanales</taxon>
        <taxon>Convolvulaceae</taxon>
        <taxon>Cuscuteae</taxon>
        <taxon>Cuscuta</taxon>
        <taxon>Cuscuta subgen. Cuscuta</taxon>
    </lineage>
</organism>